<evidence type="ECO:0000313" key="1">
    <source>
        <dbReference type="EMBL" id="EJX04500.1"/>
    </source>
</evidence>
<dbReference type="AlphaFoldDB" id="J9GVD8"/>
<comment type="caution">
    <text evidence="1">The sequence shown here is derived from an EMBL/GenBank/DDBJ whole genome shotgun (WGS) entry which is preliminary data.</text>
</comment>
<gene>
    <name evidence="1" type="ORF">EVA_07391</name>
</gene>
<reference evidence="1" key="1">
    <citation type="journal article" date="2012" name="PLoS ONE">
        <title>Gene sets for utilization of primary and secondary nutrition supplies in the distal gut of endangered iberian lynx.</title>
        <authorList>
            <person name="Alcaide M."/>
            <person name="Messina E."/>
            <person name="Richter M."/>
            <person name="Bargiela R."/>
            <person name="Peplies J."/>
            <person name="Huws S.A."/>
            <person name="Newbold C.J."/>
            <person name="Golyshin P.N."/>
            <person name="Simon M.A."/>
            <person name="Lopez G."/>
            <person name="Yakimov M.M."/>
            <person name="Ferrer M."/>
        </authorList>
    </citation>
    <scope>NUCLEOTIDE SEQUENCE</scope>
</reference>
<protein>
    <submittedName>
        <fullName evidence="1">Uncharacterized protein</fullName>
    </submittedName>
</protein>
<name>J9GVD8_9ZZZZ</name>
<organism evidence="1">
    <name type="scientific">gut metagenome</name>
    <dbReference type="NCBI Taxonomy" id="749906"/>
    <lineage>
        <taxon>unclassified sequences</taxon>
        <taxon>metagenomes</taxon>
        <taxon>organismal metagenomes</taxon>
    </lineage>
</organism>
<accession>J9GVD8</accession>
<dbReference type="EMBL" id="AMCI01001785">
    <property type="protein sequence ID" value="EJX04500.1"/>
    <property type="molecule type" value="Genomic_DNA"/>
</dbReference>
<sequence>MSSIQIEFVVVEYALDVFQALAMRSGSIDRLVVLYHFNVTFT</sequence>
<proteinExistence type="predicted"/>